<evidence type="ECO:0000256" key="1">
    <source>
        <dbReference type="SAM" id="Phobius"/>
    </source>
</evidence>
<organism evidence="2">
    <name type="scientific">viral metagenome</name>
    <dbReference type="NCBI Taxonomy" id="1070528"/>
    <lineage>
        <taxon>unclassified sequences</taxon>
        <taxon>metagenomes</taxon>
        <taxon>organismal metagenomes</taxon>
    </lineage>
</organism>
<protein>
    <submittedName>
        <fullName evidence="2">Uncharacterized protein</fullName>
    </submittedName>
</protein>
<accession>A0A6C0DD21</accession>
<sequence length="81" mass="8967">MPEAKETFAPNRVLLKAKYSLYSALIFFLFANPETSLVLQRLIGNTISLLTPGGSFTIYGLLVHTALFFLTMLGLMLLPSE</sequence>
<feature type="transmembrane region" description="Helical" evidence="1">
    <location>
        <begin position="21"/>
        <end position="44"/>
    </location>
</feature>
<name>A0A6C0DD21_9ZZZZ</name>
<keyword evidence="1" id="KW-1133">Transmembrane helix</keyword>
<feature type="transmembrane region" description="Helical" evidence="1">
    <location>
        <begin position="56"/>
        <end position="78"/>
    </location>
</feature>
<evidence type="ECO:0000313" key="2">
    <source>
        <dbReference type="EMBL" id="QHT14808.1"/>
    </source>
</evidence>
<keyword evidence="1" id="KW-0472">Membrane</keyword>
<reference evidence="2" key="1">
    <citation type="journal article" date="2020" name="Nature">
        <title>Giant virus diversity and host interactions through global metagenomics.</title>
        <authorList>
            <person name="Schulz F."/>
            <person name="Roux S."/>
            <person name="Paez-Espino D."/>
            <person name="Jungbluth S."/>
            <person name="Walsh D.A."/>
            <person name="Denef V.J."/>
            <person name="McMahon K.D."/>
            <person name="Konstantinidis K.T."/>
            <person name="Eloe-Fadrosh E.A."/>
            <person name="Kyrpides N.C."/>
            <person name="Woyke T."/>
        </authorList>
    </citation>
    <scope>NUCLEOTIDE SEQUENCE</scope>
    <source>
        <strain evidence="2">GVMAG-M-3300023174-141</strain>
    </source>
</reference>
<dbReference type="AlphaFoldDB" id="A0A6C0DD21"/>
<proteinExistence type="predicted"/>
<keyword evidence="1" id="KW-0812">Transmembrane</keyword>
<dbReference type="EMBL" id="MN739590">
    <property type="protein sequence ID" value="QHT14808.1"/>
    <property type="molecule type" value="Genomic_DNA"/>
</dbReference>